<dbReference type="AlphaFoldDB" id="A0A4Y7SEG2"/>
<reference evidence="1 2" key="1">
    <citation type="journal article" date="2019" name="Nat. Ecol. Evol.">
        <title>Megaphylogeny resolves global patterns of mushroom evolution.</title>
        <authorList>
            <person name="Varga T."/>
            <person name="Krizsan K."/>
            <person name="Foldi C."/>
            <person name="Dima B."/>
            <person name="Sanchez-Garcia M."/>
            <person name="Sanchez-Ramirez S."/>
            <person name="Szollosi G.J."/>
            <person name="Szarkandi J.G."/>
            <person name="Papp V."/>
            <person name="Albert L."/>
            <person name="Andreopoulos W."/>
            <person name="Angelini C."/>
            <person name="Antonin V."/>
            <person name="Barry K.W."/>
            <person name="Bougher N.L."/>
            <person name="Buchanan P."/>
            <person name="Buyck B."/>
            <person name="Bense V."/>
            <person name="Catcheside P."/>
            <person name="Chovatia M."/>
            <person name="Cooper J."/>
            <person name="Damon W."/>
            <person name="Desjardin D."/>
            <person name="Finy P."/>
            <person name="Geml J."/>
            <person name="Haridas S."/>
            <person name="Hughes K."/>
            <person name="Justo A."/>
            <person name="Karasinski D."/>
            <person name="Kautmanova I."/>
            <person name="Kiss B."/>
            <person name="Kocsube S."/>
            <person name="Kotiranta H."/>
            <person name="LaButti K.M."/>
            <person name="Lechner B.E."/>
            <person name="Liimatainen K."/>
            <person name="Lipzen A."/>
            <person name="Lukacs Z."/>
            <person name="Mihaltcheva S."/>
            <person name="Morgado L.N."/>
            <person name="Niskanen T."/>
            <person name="Noordeloos M.E."/>
            <person name="Ohm R.A."/>
            <person name="Ortiz-Santana B."/>
            <person name="Ovrebo C."/>
            <person name="Racz N."/>
            <person name="Riley R."/>
            <person name="Savchenko A."/>
            <person name="Shiryaev A."/>
            <person name="Soop K."/>
            <person name="Spirin V."/>
            <person name="Szebenyi C."/>
            <person name="Tomsovsky M."/>
            <person name="Tulloss R.E."/>
            <person name="Uehling J."/>
            <person name="Grigoriev I.V."/>
            <person name="Vagvolgyi C."/>
            <person name="Papp T."/>
            <person name="Martin F.M."/>
            <person name="Miettinen O."/>
            <person name="Hibbett D.S."/>
            <person name="Nagy L.G."/>
        </authorList>
    </citation>
    <scope>NUCLEOTIDE SEQUENCE [LARGE SCALE GENOMIC DNA]</scope>
    <source>
        <strain evidence="1 2">FP101781</strain>
    </source>
</reference>
<organism evidence="1 2">
    <name type="scientific">Coprinellus micaceus</name>
    <name type="common">Glistening ink-cap mushroom</name>
    <name type="synonym">Coprinus micaceus</name>
    <dbReference type="NCBI Taxonomy" id="71717"/>
    <lineage>
        <taxon>Eukaryota</taxon>
        <taxon>Fungi</taxon>
        <taxon>Dikarya</taxon>
        <taxon>Basidiomycota</taxon>
        <taxon>Agaricomycotina</taxon>
        <taxon>Agaricomycetes</taxon>
        <taxon>Agaricomycetidae</taxon>
        <taxon>Agaricales</taxon>
        <taxon>Agaricineae</taxon>
        <taxon>Psathyrellaceae</taxon>
        <taxon>Coprinellus</taxon>
    </lineage>
</organism>
<dbReference type="Proteomes" id="UP000298030">
    <property type="component" value="Unassembled WGS sequence"/>
</dbReference>
<proteinExistence type="predicted"/>
<gene>
    <name evidence="1" type="ORF">FA13DRAFT_1842731</name>
</gene>
<protein>
    <submittedName>
        <fullName evidence="1">Uncharacterized protein</fullName>
    </submittedName>
</protein>
<dbReference type="OrthoDB" id="3261594at2759"/>
<comment type="caution">
    <text evidence="1">The sequence shown here is derived from an EMBL/GenBank/DDBJ whole genome shotgun (WGS) entry which is preliminary data.</text>
</comment>
<keyword evidence="2" id="KW-1185">Reference proteome</keyword>
<evidence type="ECO:0000313" key="1">
    <source>
        <dbReference type="EMBL" id="TEB19821.1"/>
    </source>
</evidence>
<accession>A0A4Y7SEG2</accession>
<dbReference type="EMBL" id="QPFP01000169">
    <property type="protein sequence ID" value="TEB19821.1"/>
    <property type="molecule type" value="Genomic_DNA"/>
</dbReference>
<name>A0A4Y7SEG2_COPMI</name>
<evidence type="ECO:0000313" key="2">
    <source>
        <dbReference type="Proteomes" id="UP000298030"/>
    </source>
</evidence>
<dbReference type="STRING" id="71717.A0A4Y7SEG2"/>
<sequence length="164" mass="18880">MTCVRQLRCVYRPYAELHTCPLCTTNRYCPNPNSRKKKKVPKVPQQQMVTIPLGPQLQALRRSKQGSKAMSYRARMLSSLVEQEDEDGNLPLYEDILSGKDIRKFAAKAGMTEDDITVGLSFDGAQLYRNKQSDTWIAVWIVYDYHPTLRYKRKHILPASCSRP</sequence>